<reference evidence="1 2" key="1">
    <citation type="submission" date="2017-12" db="EMBL/GenBank/DDBJ databases">
        <authorList>
            <person name="Pombert J.-F."/>
            <person name="Haag K.L."/>
            <person name="Ebert D."/>
        </authorList>
    </citation>
    <scope>NUCLEOTIDE SEQUENCE [LARGE SCALE GENOMIC DNA]</scope>
    <source>
        <strain evidence="1">IL-G-3</strain>
    </source>
</reference>
<dbReference type="Proteomes" id="UP000292282">
    <property type="component" value="Unassembled WGS sequence"/>
</dbReference>
<sequence>MDALEGEKLCKKLEEVNKNIISELDIRNNKLKKAINCNTQLEKKLKMYEKLFLEISKKK</sequence>
<gene>
    <name evidence="1" type="ORF">CWI38_0225p0010</name>
</gene>
<protein>
    <submittedName>
        <fullName evidence="1">Uncharacterized protein</fullName>
    </submittedName>
</protein>
<proteinExistence type="predicted"/>
<evidence type="ECO:0000313" key="1">
    <source>
        <dbReference type="EMBL" id="TBU18877.1"/>
    </source>
</evidence>
<dbReference type="VEuPathDB" id="MicrosporidiaDB:CWI38_0225p0010"/>
<accession>A0A4Q9M0I3</accession>
<name>A0A4Q9M0I3_9MICR</name>
<dbReference type="AlphaFoldDB" id="A0A4Q9M0I3"/>
<comment type="caution">
    <text evidence="1">The sequence shown here is derived from an EMBL/GenBank/DDBJ whole genome shotgun (WGS) entry which is preliminary data.</text>
</comment>
<organism evidence="1 2">
    <name type="scientific">Hamiltosporidium tvaerminnensis</name>
    <dbReference type="NCBI Taxonomy" id="1176355"/>
    <lineage>
        <taxon>Eukaryota</taxon>
        <taxon>Fungi</taxon>
        <taxon>Fungi incertae sedis</taxon>
        <taxon>Microsporidia</taxon>
        <taxon>Dubosqiidae</taxon>
        <taxon>Hamiltosporidium</taxon>
    </lineage>
</organism>
<keyword evidence="2" id="KW-1185">Reference proteome</keyword>
<dbReference type="EMBL" id="PITK01000225">
    <property type="protein sequence ID" value="TBU18877.1"/>
    <property type="molecule type" value="Genomic_DNA"/>
</dbReference>
<evidence type="ECO:0000313" key="2">
    <source>
        <dbReference type="Proteomes" id="UP000292282"/>
    </source>
</evidence>